<dbReference type="InterPro" id="IPR003344">
    <property type="entry name" value="Big_1_dom"/>
</dbReference>
<evidence type="ECO:0000256" key="2">
    <source>
        <dbReference type="SAM" id="Phobius"/>
    </source>
</evidence>
<dbReference type="EMBL" id="FOZK01000001">
    <property type="protein sequence ID" value="SFR92652.1"/>
    <property type="molecule type" value="Genomic_DNA"/>
</dbReference>
<dbReference type="Gene3D" id="2.60.40.10">
    <property type="entry name" value="Immunoglobulins"/>
    <property type="match status" value="1"/>
</dbReference>
<keyword evidence="2" id="KW-0812">Transmembrane</keyword>
<dbReference type="InterPro" id="IPR013783">
    <property type="entry name" value="Ig-like_fold"/>
</dbReference>
<gene>
    <name evidence="4" type="ORF">SAMN05216559_1121</name>
</gene>
<dbReference type="AlphaFoldDB" id="A0A1I6KN18"/>
<dbReference type="SUPFAM" id="SSF49373">
    <property type="entry name" value="Invasin/intimin cell-adhesion fragments"/>
    <property type="match status" value="1"/>
</dbReference>
<accession>A0A1I6KN18</accession>
<dbReference type="OrthoDB" id="121941at2157"/>
<protein>
    <submittedName>
        <fullName evidence="4">Ig-like domain (Group 1)</fullName>
    </submittedName>
</protein>
<name>A0A1I6KN18_9EURY</name>
<dbReference type="InterPro" id="IPR008964">
    <property type="entry name" value="Invasin/intimin_cell_adhesion"/>
</dbReference>
<evidence type="ECO:0000256" key="1">
    <source>
        <dbReference type="ARBA" id="ARBA00010116"/>
    </source>
</evidence>
<dbReference type="Proteomes" id="UP000199062">
    <property type="component" value="Unassembled WGS sequence"/>
</dbReference>
<evidence type="ECO:0000313" key="4">
    <source>
        <dbReference type="EMBL" id="SFR92652.1"/>
    </source>
</evidence>
<evidence type="ECO:0000313" key="5">
    <source>
        <dbReference type="Proteomes" id="UP000199062"/>
    </source>
</evidence>
<organism evidence="4 5">
    <name type="scientific">Halomicrobium zhouii</name>
    <dbReference type="NCBI Taxonomy" id="767519"/>
    <lineage>
        <taxon>Archaea</taxon>
        <taxon>Methanobacteriati</taxon>
        <taxon>Methanobacteriota</taxon>
        <taxon>Stenosarchaea group</taxon>
        <taxon>Halobacteria</taxon>
        <taxon>Halobacteriales</taxon>
        <taxon>Haloarculaceae</taxon>
        <taxon>Halomicrobium</taxon>
    </lineage>
</organism>
<feature type="domain" description="Big-1" evidence="3">
    <location>
        <begin position="308"/>
        <end position="377"/>
    </location>
</feature>
<comment type="similarity">
    <text evidence="1">Belongs to the intimin/invasin family.</text>
</comment>
<reference evidence="4 5" key="1">
    <citation type="submission" date="2016-10" db="EMBL/GenBank/DDBJ databases">
        <authorList>
            <person name="de Groot N.N."/>
        </authorList>
    </citation>
    <scope>NUCLEOTIDE SEQUENCE [LARGE SCALE GENOMIC DNA]</scope>
    <source>
        <strain evidence="4 5">CGMCC 1.10457</strain>
    </source>
</reference>
<keyword evidence="2" id="KW-0472">Membrane</keyword>
<keyword evidence="2" id="KW-1133">Transmembrane helix</keyword>
<proteinExistence type="inferred from homology"/>
<evidence type="ECO:0000259" key="3">
    <source>
        <dbReference type="Pfam" id="PF02369"/>
    </source>
</evidence>
<feature type="transmembrane region" description="Helical" evidence="2">
    <location>
        <begin position="12"/>
        <end position="33"/>
    </location>
</feature>
<dbReference type="RefSeq" id="WP_089814661.1">
    <property type="nucleotide sequence ID" value="NZ_FOZK01000001.1"/>
</dbReference>
<sequence length="670" mass="69495">MRFRDDERGQSVQIGAVLLFATLIVAFSSYQAFVVPQQNQAVEFSHNQQVQGELQDLRNAIVSMPGGGSTTATSVTLGTTYPSRALAQNPGPPSGSLRTQGTGDERVAFSVRNATATGETGDVWNGSLRSYDTGVVSYDPRYNVYDGAPLSVYEHSVLYNEFRSGTIVTAGQTVVDGRTISLVAVNGSLERTSTGATSVDVRPVSSAEETILVEAPDGDSPVTVNLTSRLSASRWQTLLDGEEHVRDVTEPPSDAPGEFRTVRITLDPGVTYRLQLTKVGVGTRVTEEPPEYLTREGGPVEPVTKGQSRDVTLEVRDAYNNPVSGVSVNASVDGDNTGSLAQEMVYTDGDGHATFTYETTGSTSADTHQINATTNATAALDARPFDGSLPKNVTVDVRVQGGGGGGGGGAGAYDISWTDPQDTDGNGGDALSDCSQSACTWDVGASDGDTLALESVIDPTYEGVDVDFAVSDSSVGTVSPGNGTTGSDGAATTTLTAQSDGTVDVLASTSEGSAVIEVTVENVEEASSSEQVGYVDGSGTARVGDESRVDFDVQNTGSESATITGIRVESTGSNHVTIAEYNGGSGAGQHEVYIAASTPGRLEVNSYSIGTTTSLTASATLAPGEQAQVTMLNFRNNGGNTVSAADDELTVTLFFQDGSSTTFSFVPPGY</sequence>
<dbReference type="STRING" id="767519.SAMN05216559_1121"/>
<dbReference type="Pfam" id="PF02369">
    <property type="entry name" value="Big_1"/>
    <property type="match status" value="1"/>
</dbReference>
<keyword evidence="5" id="KW-1185">Reference proteome</keyword>